<dbReference type="AlphaFoldDB" id="A0A2Z7B8W6"/>
<evidence type="ECO:0000256" key="1">
    <source>
        <dbReference type="SAM" id="MobiDB-lite"/>
    </source>
</evidence>
<reference evidence="2 3" key="1">
    <citation type="journal article" date="2015" name="Proc. Natl. Acad. Sci. U.S.A.">
        <title>The resurrection genome of Boea hygrometrica: A blueprint for survival of dehydration.</title>
        <authorList>
            <person name="Xiao L."/>
            <person name="Yang G."/>
            <person name="Zhang L."/>
            <person name="Yang X."/>
            <person name="Zhao S."/>
            <person name="Ji Z."/>
            <person name="Zhou Q."/>
            <person name="Hu M."/>
            <person name="Wang Y."/>
            <person name="Chen M."/>
            <person name="Xu Y."/>
            <person name="Jin H."/>
            <person name="Xiao X."/>
            <person name="Hu G."/>
            <person name="Bao F."/>
            <person name="Hu Y."/>
            <person name="Wan P."/>
            <person name="Li L."/>
            <person name="Deng X."/>
            <person name="Kuang T."/>
            <person name="Xiang C."/>
            <person name="Zhu J.K."/>
            <person name="Oliver M.J."/>
            <person name="He Y."/>
        </authorList>
    </citation>
    <scope>NUCLEOTIDE SEQUENCE [LARGE SCALE GENOMIC DNA]</scope>
    <source>
        <strain evidence="3">cv. XS01</strain>
    </source>
</reference>
<feature type="region of interest" description="Disordered" evidence="1">
    <location>
        <begin position="1"/>
        <end position="25"/>
    </location>
</feature>
<proteinExistence type="predicted"/>
<dbReference type="EMBL" id="KV008523">
    <property type="protein sequence ID" value="KZV30150.1"/>
    <property type="molecule type" value="Genomic_DNA"/>
</dbReference>
<organism evidence="2 3">
    <name type="scientific">Dorcoceras hygrometricum</name>
    <dbReference type="NCBI Taxonomy" id="472368"/>
    <lineage>
        <taxon>Eukaryota</taxon>
        <taxon>Viridiplantae</taxon>
        <taxon>Streptophyta</taxon>
        <taxon>Embryophyta</taxon>
        <taxon>Tracheophyta</taxon>
        <taxon>Spermatophyta</taxon>
        <taxon>Magnoliopsida</taxon>
        <taxon>eudicotyledons</taxon>
        <taxon>Gunneridae</taxon>
        <taxon>Pentapetalae</taxon>
        <taxon>asterids</taxon>
        <taxon>lamiids</taxon>
        <taxon>Lamiales</taxon>
        <taxon>Gesneriaceae</taxon>
        <taxon>Didymocarpoideae</taxon>
        <taxon>Trichosporeae</taxon>
        <taxon>Loxocarpinae</taxon>
        <taxon>Dorcoceras</taxon>
    </lineage>
</organism>
<gene>
    <name evidence="2" type="ORF">F511_43717</name>
</gene>
<evidence type="ECO:0000313" key="3">
    <source>
        <dbReference type="Proteomes" id="UP000250235"/>
    </source>
</evidence>
<protein>
    <submittedName>
        <fullName evidence="2">Uncharacterized protein</fullName>
    </submittedName>
</protein>
<keyword evidence="3" id="KW-1185">Reference proteome</keyword>
<name>A0A2Z7B8W6_9LAMI</name>
<dbReference type="Proteomes" id="UP000250235">
    <property type="component" value="Unassembled WGS sequence"/>
</dbReference>
<feature type="compositionally biased region" description="Basic and acidic residues" evidence="1">
    <location>
        <begin position="1"/>
        <end position="10"/>
    </location>
</feature>
<accession>A0A2Z7B8W6</accession>
<sequence>MNQMLHEEKNISAVGKKQAKADIRREEQRKMRLRFSRSKAVGVCKQMFQIFSQFLGQSVIETGEAEAKIEDATRS</sequence>
<evidence type="ECO:0000313" key="2">
    <source>
        <dbReference type="EMBL" id="KZV30150.1"/>
    </source>
</evidence>